<dbReference type="SUPFAM" id="SSF48403">
    <property type="entry name" value="Ankyrin repeat"/>
    <property type="match status" value="1"/>
</dbReference>
<dbReference type="GO" id="GO:0000151">
    <property type="term" value="C:ubiquitin ligase complex"/>
    <property type="evidence" value="ECO:0007669"/>
    <property type="project" value="TreeGrafter"/>
</dbReference>
<dbReference type="PANTHER" id="PTHR46231:SF1">
    <property type="entry name" value="ANKYRIN REPEAT AND BTB_POZ DOMAIN-CONTAINING PROTEIN 1"/>
    <property type="match status" value="1"/>
</dbReference>
<name>A0A397UJP4_9GLOM</name>
<evidence type="ECO:0000313" key="5">
    <source>
        <dbReference type="EMBL" id="RIB10354.1"/>
    </source>
</evidence>
<dbReference type="EMBL" id="QKWP01001261">
    <property type="protein sequence ID" value="RIB10354.1"/>
    <property type="molecule type" value="Genomic_DNA"/>
</dbReference>
<dbReference type="OrthoDB" id="684045at2759"/>
<keyword evidence="2" id="KW-0040">ANK repeat</keyword>
<dbReference type="Gene3D" id="3.30.710.10">
    <property type="entry name" value="Potassium Channel Kv1.1, Chain A"/>
    <property type="match status" value="2"/>
</dbReference>
<dbReference type="PANTHER" id="PTHR46231">
    <property type="entry name" value="ANKYRIN REPEAT AND BTB/POZ DOMAIN-CONTAINING PROTEIN 1"/>
    <property type="match status" value="1"/>
</dbReference>
<feature type="domain" description="BTB" evidence="4">
    <location>
        <begin position="298"/>
        <end position="377"/>
    </location>
</feature>
<evidence type="ECO:0000256" key="2">
    <source>
        <dbReference type="ARBA" id="ARBA00023043"/>
    </source>
</evidence>
<reference evidence="5 6" key="1">
    <citation type="submission" date="2018-06" db="EMBL/GenBank/DDBJ databases">
        <title>Comparative genomics reveals the genomic features of Rhizophagus irregularis, R. cerebriforme, R. diaphanum and Gigaspora rosea, and their symbiotic lifestyle signature.</title>
        <authorList>
            <person name="Morin E."/>
            <person name="San Clemente H."/>
            <person name="Chen E.C.H."/>
            <person name="De La Providencia I."/>
            <person name="Hainaut M."/>
            <person name="Kuo A."/>
            <person name="Kohler A."/>
            <person name="Murat C."/>
            <person name="Tang N."/>
            <person name="Roy S."/>
            <person name="Loubradou J."/>
            <person name="Henrissat B."/>
            <person name="Grigoriev I.V."/>
            <person name="Corradi N."/>
            <person name="Roux C."/>
            <person name="Martin F.M."/>
        </authorList>
    </citation>
    <scope>NUCLEOTIDE SEQUENCE [LARGE SCALE GENOMIC DNA]</scope>
    <source>
        <strain evidence="5 6">DAOM 194757</strain>
    </source>
</reference>
<feature type="compositionally biased region" description="Low complexity" evidence="3">
    <location>
        <begin position="268"/>
        <end position="285"/>
    </location>
</feature>
<evidence type="ECO:0000313" key="6">
    <source>
        <dbReference type="Proteomes" id="UP000266673"/>
    </source>
</evidence>
<dbReference type="InterPro" id="IPR000210">
    <property type="entry name" value="BTB/POZ_dom"/>
</dbReference>
<dbReference type="Pfam" id="PF00651">
    <property type="entry name" value="BTB"/>
    <property type="match status" value="2"/>
</dbReference>
<dbReference type="InterPro" id="IPR002110">
    <property type="entry name" value="Ankyrin_rpt"/>
</dbReference>
<dbReference type="InterPro" id="IPR036770">
    <property type="entry name" value="Ankyrin_rpt-contain_sf"/>
</dbReference>
<dbReference type="PROSITE" id="PS50097">
    <property type="entry name" value="BTB"/>
    <property type="match status" value="2"/>
</dbReference>
<keyword evidence="6" id="KW-1185">Reference proteome</keyword>
<organism evidence="5 6">
    <name type="scientific">Gigaspora rosea</name>
    <dbReference type="NCBI Taxonomy" id="44941"/>
    <lineage>
        <taxon>Eukaryota</taxon>
        <taxon>Fungi</taxon>
        <taxon>Fungi incertae sedis</taxon>
        <taxon>Mucoromycota</taxon>
        <taxon>Glomeromycotina</taxon>
        <taxon>Glomeromycetes</taxon>
        <taxon>Diversisporales</taxon>
        <taxon>Gigasporaceae</taxon>
        <taxon>Gigaspora</taxon>
    </lineage>
</organism>
<dbReference type="Proteomes" id="UP000266673">
    <property type="component" value="Unassembled WGS sequence"/>
</dbReference>
<sequence>MTSFKPVSVVLRNDYIQSTDDSIDKIFQDLLNACRSGDLERVESLVRNYSAPINKTDIWQCSPLYLACLCGHYKVVTFLLENGARCERDTFEGERFQLLLDYKFSKAVDESQPYFKFLTLLYDQPLNTFSDVVFKLSSYEEIHAHRCILYARSKYFANKFETTWRNHDFIEVLESQWHPTCFRGILRYLYTSEIVAITKDLETQMISLCQNFELDSLTERYTENKISKKEVQVLDKLESQELRKDFEKFFKNNLLSKKYMKDDDETSSNEPSSNEPSSNEPSSNNILNSRELQGLTQADICIQIEQEIFPCHKAFLTKRSEYFNVIITGPFAESQHMDTIYYENRLIPKITISDYCTPEIFALILEFIYTDKCDIPPNLSYQVLIEADKFLLDRLKSLASIVLTNQLEPIEDIYTLMRAALDLNVDRLEQWCSRWFAEHIEEVLEDQRFLELIQESAHSIYKREETDSLPIIDDIRFWLSKKYGVLDNLDKNGRVNEDEESFTWEIEYNRILERIDKVLEQLELDA</sequence>
<comment type="caution">
    <text evidence="5">The sequence shown here is derived from an EMBL/GenBank/DDBJ whole genome shotgun (WGS) entry which is preliminary data.</text>
</comment>
<protein>
    <recommendedName>
        <fullName evidence="4">BTB domain-containing protein</fullName>
    </recommendedName>
</protein>
<gene>
    <name evidence="5" type="ORF">C2G38_1979929</name>
</gene>
<dbReference type="STRING" id="44941.A0A397UJP4"/>
<dbReference type="InterPro" id="IPR011333">
    <property type="entry name" value="SKP1/BTB/POZ_sf"/>
</dbReference>
<evidence type="ECO:0000256" key="1">
    <source>
        <dbReference type="ARBA" id="ARBA00022737"/>
    </source>
</evidence>
<accession>A0A397UJP4</accession>
<proteinExistence type="predicted"/>
<dbReference type="Gene3D" id="1.25.40.20">
    <property type="entry name" value="Ankyrin repeat-containing domain"/>
    <property type="match status" value="1"/>
</dbReference>
<keyword evidence="1" id="KW-0677">Repeat</keyword>
<dbReference type="Pfam" id="PF13637">
    <property type="entry name" value="Ank_4"/>
    <property type="match status" value="1"/>
</dbReference>
<dbReference type="GO" id="GO:0005737">
    <property type="term" value="C:cytoplasm"/>
    <property type="evidence" value="ECO:0007669"/>
    <property type="project" value="TreeGrafter"/>
</dbReference>
<feature type="region of interest" description="Disordered" evidence="3">
    <location>
        <begin position="261"/>
        <end position="286"/>
    </location>
</feature>
<dbReference type="InterPro" id="IPR044515">
    <property type="entry name" value="ABTB1"/>
</dbReference>
<dbReference type="SUPFAM" id="SSF54695">
    <property type="entry name" value="POZ domain"/>
    <property type="match status" value="2"/>
</dbReference>
<evidence type="ECO:0000256" key="3">
    <source>
        <dbReference type="SAM" id="MobiDB-lite"/>
    </source>
</evidence>
<evidence type="ECO:0000259" key="4">
    <source>
        <dbReference type="PROSITE" id="PS50097"/>
    </source>
</evidence>
<dbReference type="SMART" id="SM00225">
    <property type="entry name" value="BTB"/>
    <property type="match status" value="2"/>
</dbReference>
<feature type="domain" description="BTB" evidence="4">
    <location>
        <begin position="130"/>
        <end position="198"/>
    </location>
</feature>
<dbReference type="AlphaFoldDB" id="A0A397UJP4"/>